<proteinExistence type="predicted"/>
<name>A0AA41V6K2_PAPNU</name>
<dbReference type="FunFam" id="2.60.120.430:FF:000003">
    <property type="entry name" value="FERONIA receptor-like kinase"/>
    <property type="match status" value="1"/>
</dbReference>
<dbReference type="EMBL" id="JAJJMA010056389">
    <property type="protein sequence ID" value="MCL7026418.1"/>
    <property type="molecule type" value="Genomic_DNA"/>
</dbReference>
<dbReference type="PANTHER" id="PTHR34590">
    <property type="entry name" value="OS03G0124300 PROTEIN-RELATED"/>
    <property type="match status" value="1"/>
</dbReference>
<dbReference type="AlphaFoldDB" id="A0AA41V6K2"/>
<dbReference type="Gene3D" id="2.60.120.430">
    <property type="entry name" value="Galactose-binding lectin"/>
    <property type="match status" value="2"/>
</dbReference>
<organism evidence="2 3">
    <name type="scientific">Papaver nudicaule</name>
    <name type="common">Iceland poppy</name>
    <dbReference type="NCBI Taxonomy" id="74823"/>
    <lineage>
        <taxon>Eukaryota</taxon>
        <taxon>Viridiplantae</taxon>
        <taxon>Streptophyta</taxon>
        <taxon>Embryophyta</taxon>
        <taxon>Tracheophyta</taxon>
        <taxon>Spermatophyta</taxon>
        <taxon>Magnoliopsida</taxon>
        <taxon>Ranunculales</taxon>
        <taxon>Papaveraceae</taxon>
        <taxon>Papaveroideae</taxon>
        <taxon>Papaver</taxon>
    </lineage>
</organism>
<gene>
    <name evidence="2" type="ORF">MKW94_019359</name>
</gene>
<protein>
    <recommendedName>
        <fullName evidence="1">Malectin domain-containing protein</fullName>
    </recommendedName>
</protein>
<dbReference type="PANTHER" id="PTHR34590:SF5">
    <property type="entry name" value="OS04G0586500 PROTEIN"/>
    <property type="match status" value="1"/>
</dbReference>
<feature type="domain" description="Malectin" evidence="1">
    <location>
        <begin position="29"/>
        <end position="123"/>
    </location>
</feature>
<dbReference type="GO" id="GO:0004714">
    <property type="term" value="F:transmembrane receptor protein tyrosine kinase activity"/>
    <property type="evidence" value="ECO:0007669"/>
    <property type="project" value="InterPro"/>
</dbReference>
<dbReference type="Proteomes" id="UP001177140">
    <property type="component" value="Unassembled WGS sequence"/>
</dbReference>
<accession>A0AA41V6K2</accession>
<sequence length="319" mass="34632">MILESNFGSKFAASDLTTSASYDGSEPTPSVAEVTYMTARIFKSEFTYSFPVGAGWKYVRLHFYSTSYGDLSSSNAIFSVSSGAYTLLKDFSVSETSKDLNYAITVEEFLISVDKGRLNVIFTPSSNYTDSYALVNGISSAIIAGDKGVSLIINNATVLEKVVPLNVGGNKISPVADTGLFRSWSDHLMIHIFAGNSGYEIAFVPCEIQSVITKVNQRVFQIFLNNQNVEDQADVVAWTGNTGTGIPLYKNNAVPEYYDAIYNGLEIFKVNDTTGNLAAERNPTLAPSKSRNHAAKVLAGVLGEVTPICPLFVFVFVVF</sequence>
<dbReference type="InterPro" id="IPR021720">
    <property type="entry name" value="Malectin_dom"/>
</dbReference>
<evidence type="ECO:0000313" key="3">
    <source>
        <dbReference type="Proteomes" id="UP001177140"/>
    </source>
</evidence>
<reference evidence="2" key="1">
    <citation type="submission" date="2022-03" db="EMBL/GenBank/DDBJ databases">
        <title>A functionally conserved STORR gene fusion in Papaver species that diverged 16.8 million years ago.</title>
        <authorList>
            <person name="Catania T."/>
        </authorList>
    </citation>
    <scope>NUCLEOTIDE SEQUENCE</scope>
    <source>
        <strain evidence="2">S-191538</strain>
    </source>
</reference>
<dbReference type="Pfam" id="PF11721">
    <property type="entry name" value="Malectin"/>
    <property type="match status" value="1"/>
</dbReference>
<evidence type="ECO:0000313" key="2">
    <source>
        <dbReference type="EMBL" id="MCL7026418.1"/>
    </source>
</evidence>
<comment type="caution">
    <text evidence="2">The sequence shown here is derived from an EMBL/GenBank/DDBJ whole genome shotgun (WGS) entry which is preliminary data.</text>
</comment>
<evidence type="ECO:0000259" key="1">
    <source>
        <dbReference type="Pfam" id="PF11721"/>
    </source>
</evidence>
<dbReference type="InterPro" id="IPR045272">
    <property type="entry name" value="ANXUR1/2-like"/>
</dbReference>
<keyword evidence="3" id="KW-1185">Reference proteome</keyword>